<dbReference type="EMBL" id="JAPFFF010000013">
    <property type="protein sequence ID" value="KAK8871695.1"/>
    <property type="molecule type" value="Genomic_DNA"/>
</dbReference>
<dbReference type="Pfam" id="PF01882">
    <property type="entry name" value="DUF58"/>
    <property type="match status" value="1"/>
</dbReference>
<dbReference type="SUPFAM" id="SSF53300">
    <property type="entry name" value="vWA-like"/>
    <property type="match status" value="1"/>
</dbReference>
<sequence length="145" mass="16602">MQDEFQSQVTREVLKRVRQLEIRTNRLSTIFAKLLNERLIKGQGIEFEELRGHAIGDDIRSINWNTTAKTGRPFVKKFREDRGQKMMLVVDVSGALDFGSAHYSKREVITELASLLAFSAIRNNDKVGLLLFSDHIEEFINMSCG</sequence>
<comment type="caution">
    <text evidence="2">The sequence shown here is derived from an EMBL/GenBank/DDBJ whole genome shotgun (WGS) entry which is preliminary data.</text>
</comment>
<dbReference type="PANTHER" id="PTHR33608">
    <property type="entry name" value="BLL2464 PROTEIN"/>
    <property type="match status" value="1"/>
</dbReference>
<reference evidence="2 3" key="1">
    <citation type="submission" date="2024-04" db="EMBL/GenBank/DDBJ databases">
        <title>Tritrichomonas musculus Genome.</title>
        <authorList>
            <person name="Alves-Ferreira E."/>
            <person name="Grigg M."/>
            <person name="Lorenzi H."/>
            <person name="Galac M."/>
        </authorList>
    </citation>
    <scope>NUCLEOTIDE SEQUENCE [LARGE SCALE GENOMIC DNA]</scope>
    <source>
        <strain evidence="2 3">EAF2021</strain>
    </source>
</reference>
<gene>
    <name evidence="2" type="ORF">M9Y10_007435</name>
</gene>
<dbReference type="InterPro" id="IPR002881">
    <property type="entry name" value="DUF58"/>
</dbReference>
<name>A0ABR2J294_9EUKA</name>
<proteinExistence type="predicted"/>
<organism evidence="2 3">
    <name type="scientific">Tritrichomonas musculus</name>
    <dbReference type="NCBI Taxonomy" id="1915356"/>
    <lineage>
        <taxon>Eukaryota</taxon>
        <taxon>Metamonada</taxon>
        <taxon>Parabasalia</taxon>
        <taxon>Tritrichomonadida</taxon>
        <taxon>Tritrichomonadidae</taxon>
        <taxon>Tritrichomonas</taxon>
    </lineage>
</organism>
<feature type="domain" description="DUF58" evidence="1">
    <location>
        <begin position="50"/>
        <end position="140"/>
    </location>
</feature>
<protein>
    <recommendedName>
        <fullName evidence="1">DUF58 domain-containing protein</fullName>
    </recommendedName>
</protein>
<evidence type="ECO:0000313" key="2">
    <source>
        <dbReference type="EMBL" id="KAK8871695.1"/>
    </source>
</evidence>
<dbReference type="InterPro" id="IPR036465">
    <property type="entry name" value="vWFA_dom_sf"/>
</dbReference>
<dbReference type="Proteomes" id="UP001470230">
    <property type="component" value="Unassembled WGS sequence"/>
</dbReference>
<evidence type="ECO:0000313" key="3">
    <source>
        <dbReference type="Proteomes" id="UP001470230"/>
    </source>
</evidence>
<dbReference type="PANTHER" id="PTHR33608:SF6">
    <property type="entry name" value="BLL2464 PROTEIN"/>
    <property type="match status" value="1"/>
</dbReference>
<evidence type="ECO:0000259" key="1">
    <source>
        <dbReference type="Pfam" id="PF01882"/>
    </source>
</evidence>
<accession>A0ABR2J294</accession>
<keyword evidence="3" id="KW-1185">Reference proteome</keyword>